<feature type="domain" description="RNase H type-1" evidence="11">
    <location>
        <begin position="1"/>
        <end position="143"/>
    </location>
</feature>
<dbReference type="InterPro" id="IPR036397">
    <property type="entry name" value="RNaseH_sf"/>
</dbReference>
<name>A0ABX2QHY6_9HYPH</name>
<dbReference type="InterPro" id="IPR050092">
    <property type="entry name" value="RNase_H"/>
</dbReference>
<evidence type="ECO:0000313" key="12">
    <source>
        <dbReference type="EMBL" id="NVP55981.1"/>
    </source>
</evidence>
<keyword evidence="7" id="KW-0479">Metal-binding</keyword>
<evidence type="ECO:0000256" key="7">
    <source>
        <dbReference type="ARBA" id="ARBA00022723"/>
    </source>
</evidence>
<dbReference type="InterPro" id="IPR002156">
    <property type="entry name" value="RNaseH_domain"/>
</dbReference>
<evidence type="ECO:0000256" key="3">
    <source>
        <dbReference type="ARBA" id="ARBA00005300"/>
    </source>
</evidence>
<dbReference type="InterPro" id="IPR012337">
    <property type="entry name" value="RNaseH-like_sf"/>
</dbReference>
<keyword evidence="13" id="KW-1185">Reference proteome</keyword>
<dbReference type="Proteomes" id="UP000659172">
    <property type="component" value="Unassembled WGS sequence"/>
</dbReference>
<evidence type="ECO:0000256" key="5">
    <source>
        <dbReference type="ARBA" id="ARBA00012180"/>
    </source>
</evidence>
<keyword evidence="8" id="KW-0255">Endonuclease</keyword>
<dbReference type="SUPFAM" id="SSF53098">
    <property type="entry name" value="Ribonuclease H-like"/>
    <property type="match status" value="1"/>
</dbReference>
<dbReference type="CDD" id="cd09278">
    <property type="entry name" value="RNase_HI_prokaryote_like"/>
    <property type="match status" value="1"/>
</dbReference>
<comment type="caution">
    <text evidence="12">The sequence shown here is derived from an EMBL/GenBank/DDBJ whole genome shotgun (WGS) entry which is preliminary data.</text>
</comment>
<evidence type="ECO:0000256" key="1">
    <source>
        <dbReference type="ARBA" id="ARBA00000077"/>
    </source>
</evidence>
<reference evidence="12 13" key="1">
    <citation type="submission" date="2020-06" db="EMBL/GenBank/DDBJ databases">
        <title>Rhizobium sp.nov. isolated from the tomato plant.</title>
        <authorList>
            <person name="Thin K.K."/>
            <person name="Zhang X."/>
            <person name="He S."/>
        </authorList>
    </citation>
    <scope>NUCLEOTIDE SEQUENCE [LARGE SCALE GENOMIC DNA]</scope>
    <source>
        <strain evidence="12 13">DBTS2</strain>
    </source>
</reference>
<accession>A0ABX2QHY6</accession>
<dbReference type="InterPro" id="IPR022892">
    <property type="entry name" value="RNaseHI"/>
</dbReference>
<comment type="subunit">
    <text evidence="4">Monomer.</text>
</comment>
<evidence type="ECO:0000256" key="9">
    <source>
        <dbReference type="ARBA" id="ARBA00022801"/>
    </source>
</evidence>
<protein>
    <recommendedName>
        <fullName evidence="5">ribonuclease H</fullName>
        <ecNumber evidence="5">3.1.26.4</ecNumber>
    </recommendedName>
</protein>
<keyword evidence="6" id="KW-0540">Nuclease</keyword>
<keyword evidence="10" id="KW-0460">Magnesium</keyword>
<evidence type="ECO:0000256" key="8">
    <source>
        <dbReference type="ARBA" id="ARBA00022759"/>
    </source>
</evidence>
<comment type="catalytic activity">
    <reaction evidence="1">
        <text>Endonucleolytic cleavage to 5'-phosphomonoester.</text>
        <dbReference type="EC" id="3.1.26.4"/>
    </reaction>
</comment>
<evidence type="ECO:0000259" key="11">
    <source>
        <dbReference type="PROSITE" id="PS50879"/>
    </source>
</evidence>
<evidence type="ECO:0000256" key="2">
    <source>
        <dbReference type="ARBA" id="ARBA00001946"/>
    </source>
</evidence>
<evidence type="ECO:0000313" key="13">
    <source>
        <dbReference type="Proteomes" id="UP000659172"/>
    </source>
</evidence>
<dbReference type="EC" id="3.1.26.4" evidence="5"/>
<evidence type="ECO:0000256" key="6">
    <source>
        <dbReference type="ARBA" id="ARBA00022722"/>
    </source>
</evidence>
<dbReference type="PANTHER" id="PTHR10642:SF26">
    <property type="entry name" value="RIBONUCLEASE H1"/>
    <property type="match status" value="1"/>
</dbReference>
<dbReference type="PANTHER" id="PTHR10642">
    <property type="entry name" value="RIBONUCLEASE H1"/>
    <property type="match status" value="1"/>
</dbReference>
<sequence>MFADGAAVPNPGAGGWGVVVYRDGVEVEALKGGEPDTTNNRMEMSALLIAIETAARIPARVTIWSDSKYCVNGANDWRHKWKRQGWRKSPRASELVKNAEIWQAIDAALGASETGYVAIKWVKGHAGIVGNERADQLAEIGRQDALDKLSVASRVRR</sequence>
<proteinExistence type="inferred from homology"/>
<comment type="cofactor">
    <cofactor evidence="2">
        <name>Mg(2+)</name>
        <dbReference type="ChEBI" id="CHEBI:18420"/>
    </cofactor>
</comment>
<dbReference type="EMBL" id="JABXYK010000006">
    <property type="protein sequence ID" value="NVP55981.1"/>
    <property type="molecule type" value="Genomic_DNA"/>
</dbReference>
<evidence type="ECO:0000256" key="4">
    <source>
        <dbReference type="ARBA" id="ARBA00011245"/>
    </source>
</evidence>
<keyword evidence="9" id="KW-0378">Hydrolase</keyword>
<dbReference type="PROSITE" id="PS50879">
    <property type="entry name" value="RNASE_H_1"/>
    <property type="match status" value="1"/>
</dbReference>
<dbReference type="Gene3D" id="3.30.420.10">
    <property type="entry name" value="Ribonuclease H-like superfamily/Ribonuclease H"/>
    <property type="match status" value="1"/>
</dbReference>
<evidence type="ECO:0000256" key="10">
    <source>
        <dbReference type="ARBA" id="ARBA00022842"/>
    </source>
</evidence>
<gene>
    <name evidence="12" type="ORF">HV823_12025</name>
</gene>
<organism evidence="12 13">
    <name type="scientific">Mycoplana rhizolycopersici</name>
    <dbReference type="NCBI Taxonomy" id="2746702"/>
    <lineage>
        <taxon>Bacteria</taxon>
        <taxon>Pseudomonadati</taxon>
        <taxon>Pseudomonadota</taxon>
        <taxon>Alphaproteobacteria</taxon>
        <taxon>Hyphomicrobiales</taxon>
        <taxon>Rhizobiaceae</taxon>
        <taxon>Mycoplana</taxon>
    </lineage>
</organism>
<comment type="similarity">
    <text evidence="3">Belongs to the RNase H family.</text>
</comment>
<dbReference type="Pfam" id="PF00075">
    <property type="entry name" value="RNase_H"/>
    <property type="match status" value="1"/>
</dbReference>